<evidence type="ECO:0000256" key="3">
    <source>
        <dbReference type="ARBA" id="ARBA00022722"/>
    </source>
</evidence>
<dbReference type="InterPro" id="IPR054712">
    <property type="entry name" value="Cas3-like_dom"/>
</dbReference>
<dbReference type="InterPro" id="IPR006483">
    <property type="entry name" value="CRISPR-assoc_Cas3_HD"/>
</dbReference>
<evidence type="ECO:0000256" key="8">
    <source>
        <dbReference type="ARBA" id="ARBA00022840"/>
    </source>
</evidence>
<comment type="similarity">
    <text evidence="2">In the central section; belongs to the CRISPR-associated helicase Cas3 family.</text>
</comment>
<feature type="domain" description="HD Cas3-type" evidence="11">
    <location>
        <begin position="18"/>
        <end position="206"/>
    </location>
</feature>
<evidence type="ECO:0000256" key="7">
    <source>
        <dbReference type="ARBA" id="ARBA00022806"/>
    </source>
</evidence>
<evidence type="ECO:0000313" key="13">
    <source>
        <dbReference type="Proteomes" id="UP001500483"/>
    </source>
</evidence>
<feature type="region of interest" description="Disordered" evidence="10">
    <location>
        <begin position="462"/>
        <end position="489"/>
    </location>
</feature>
<accession>A0ABP6RQE7</accession>
<name>A0ABP6RQE7_9PSEU</name>
<gene>
    <name evidence="12" type="ORF">GCM10020366_27390</name>
</gene>
<evidence type="ECO:0000256" key="1">
    <source>
        <dbReference type="ARBA" id="ARBA00006847"/>
    </source>
</evidence>
<dbReference type="Proteomes" id="UP001500483">
    <property type="component" value="Unassembled WGS sequence"/>
</dbReference>
<dbReference type="InterPro" id="IPR011545">
    <property type="entry name" value="DEAD/DEAH_box_helicase_dom"/>
</dbReference>
<reference evidence="13" key="1">
    <citation type="journal article" date="2019" name="Int. J. Syst. Evol. Microbiol.">
        <title>The Global Catalogue of Microorganisms (GCM) 10K type strain sequencing project: providing services to taxonomists for standard genome sequencing and annotation.</title>
        <authorList>
            <consortium name="The Broad Institute Genomics Platform"/>
            <consortium name="The Broad Institute Genome Sequencing Center for Infectious Disease"/>
            <person name="Wu L."/>
            <person name="Ma J."/>
        </authorList>
    </citation>
    <scope>NUCLEOTIDE SEQUENCE [LARGE SCALE GENOMIC DNA]</scope>
    <source>
        <strain evidence="13">JCM 9687</strain>
    </source>
</reference>
<dbReference type="PROSITE" id="PS51643">
    <property type="entry name" value="HD_CAS3"/>
    <property type="match status" value="1"/>
</dbReference>
<keyword evidence="13" id="KW-1185">Reference proteome</keyword>
<keyword evidence="9" id="KW-0051">Antiviral defense</keyword>
<evidence type="ECO:0000256" key="4">
    <source>
        <dbReference type="ARBA" id="ARBA00022723"/>
    </source>
</evidence>
<dbReference type="CDD" id="cd09641">
    <property type="entry name" value="Cas3''_I"/>
    <property type="match status" value="1"/>
</dbReference>
<keyword evidence="5" id="KW-0547">Nucleotide-binding</keyword>
<keyword evidence="7" id="KW-0347">Helicase</keyword>
<evidence type="ECO:0000256" key="2">
    <source>
        <dbReference type="ARBA" id="ARBA00009046"/>
    </source>
</evidence>
<sequence length="809" mass="89867">MTDFPDIWAKSPPPHASTDVRGEALTTHSLETHAKVRSVRARIGRLPAVPEWFWQAVALAALLHDFGKLDDGFQRSVRPNGPAWGQRHEVLSLAAVGLLLPKESFFRRWVSVLVVTHHRPLTMNIDTNARAILEPHVGEYAEPLGKRFVGTDEDQMNALLTWFHDRARDYGLLNEPVTLPSVTTNDLLPAVETLLHELHISDPEHDENPLAGSPGLAWVLGQGAITFADHLASAHLDLVTDHPLGDFPERIRSSTRLFEHQERADRPGLPHLLLRSATGSGKTEAALLRTAHAIAAIHTEHGGLPRVFYVLPYLASINAMADRLRTELGTDIGVLHSRAGVYHLNQPQEEDEVAGAAARALAAVGATKLHRERLRVTTPYQLLHAAFAGAADSSMLLDTANSVFIFDELHAYEPRRLGMFLAMMRLWARELHGRIIVLSATLPTRFNDLFLDTVGHDQADLVDGFTSSTPPAPPGPANRTPQPAQAPPRHRLHVAETHLTDPESLDRIAADLHSGVAVLVIANNVADATALYEGLRGHAPDFADAGKAAWLLHARFRHGDRTDVETQITRWFATATDDRAPRGGLLVATQAAEVSLNVDFDALHSSGAPPEPLIQRMGRVNRRGLRPPAPVWINTPHMDEPASNPRADRVYELFPTQHAWKSMLASDGQLITESDTQRWVDDLYSSAWGDKWEQDVRGYQHKFARDFLDFSKPFDDRSELKRDFFAQFDGFEAILAEDRDTYRDLLKTGPRAQGRLAASSLHIPLPQRQLRFAEFDRELGIHYVSGDYTPELGLTALYRDTSYQPGELI</sequence>
<evidence type="ECO:0000256" key="9">
    <source>
        <dbReference type="ARBA" id="ARBA00023118"/>
    </source>
</evidence>
<evidence type="ECO:0000256" key="6">
    <source>
        <dbReference type="ARBA" id="ARBA00022801"/>
    </source>
</evidence>
<dbReference type="InterPro" id="IPR006474">
    <property type="entry name" value="Helicase_Cas3_CRISPR-ass_core"/>
</dbReference>
<keyword evidence="8" id="KW-0067">ATP-binding</keyword>
<dbReference type="NCBIfam" id="TIGR01587">
    <property type="entry name" value="cas3_core"/>
    <property type="match status" value="1"/>
</dbReference>
<dbReference type="InterPro" id="IPR050547">
    <property type="entry name" value="DEAD_box_RNA_helicases"/>
</dbReference>
<dbReference type="PANTHER" id="PTHR47963:SF9">
    <property type="entry name" value="CRISPR-ASSOCIATED ENDONUCLEASE_HELICASE CAS3"/>
    <property type="match status" value="1"/>
</dbReference>
<dbReference type="Pfam" id="PF18019">
    <property type="entry name" value="Cas3_HD"/>
    <property type="match status" value="1"/>
</dbReference>
<keyword evidence="6" id="KW-0378">Hydrolase</keyword>
<dbReference type="InterPro" id="IPR014001">
    <property type="entry name" value="Helicase_ATP-bd"/>
</dbReference>
<evidence type="ECO:0000256" key="10">
    <source>
        <dbReference type="SAM" id="MobiDB-lite"/>
    </source>
</evidence>
<dbReference type="Pfam" id="PF00270">
    <property type="entry name" value="DEAD"/>
    <property type="match status" value="1"/>
</dbReference>
<evidence type="ECO:0000313" key="12">
    <source>
        <dbReference type="EMBL" id="GAA3357814.1"/>
    </source>
</evidence>
<dbReference type="InterPro" id="IPR027417">
    <property type="entry name" value="P-loop_NTPase"/>
</dbReference>
<dbReference type="RefSeq" id="WP_344926782.1">
    <property type="nucleotide sequence ID" value="NZ_BAAAYK010000038.1"/>
</dbReference>
<keyword evidence="3" id="KW-0540">Nuclease</keyword>
<organism evidence="12 13">
    <name type="scientific">Saccharopolyspora gregorii</name>
    <dbReference type="NCBI Taxonomy" id="33914"/>
    <lineage>
        <taxon>Bacteria</taxon>
        <taxon>Bacillati</taxon>
        <taxon>Actinomycetota</taxon>
        <taxon>Actinomycetes</taxon>
        <taxon>Pseudonocardiales</taxon>
        <taxon>Pseudonocardiaceae</taxon>
        <taxon>Saccharopolyspora</taxon>
    </lineage>
</organism>
<proteinExistence type="inferred from homology"/>
<dbReference type="Gene3D" id="3.40.50.300">
    <property type="entry name" value="P-loop containing nucleotide triphosphate hydrolases"/>
    <property type="match status" value="2"/>
</dbReference>
<protein>
    <submittedName>
        <fullName evidence="12">CRISPR-associated helicase/endonuclease Cas3</fullName>
    </submittedName>
</protein>
<dbReference type="Gene3D" id="1.10.3210.30">
    <property type="match status" value="1"/>
</dbReference>
<dbReference type="PANTHER" id="PTHR47963">
    <property type="entry name" value="DEAD-BOX ATP-DEPENDENT RNA HELICASE 47, MITOCHONDRIAL"/>
    <property type="match status" value="1"/>
</dbReference>
<evidence type="ECO:0000259" key="11">
    <source>
        <dbReference type="PROSITE" id="PS51643"/>
    </source>
</evidence>
<dbReference type="InterPro" id="IPR038257">
    <property type="entry name" value="CRISPR-assoc_Cas3_HD_sf"/>
</dbReference>
<dbReference type="SUPFAM" id="SSF52540">
    <property type="entry name" value="P-loop containing nucleoside triphosphate hydrolases"/>
    <property type="match status" value="1"/>
</dbReference>
<dbReference type="SMART" id="SM00487">
    <property type="entry name" value="DEXDc"/>
    <property type="match status" value="1"/>
</dbReference>
<comment type="caution">
    <text evidence="12">The sequence shown here is derived from an EMBL/GenBank/DDBJ whole genome shotgun (WGS) entry which is preliminary data.</text>
</comment>
<dbReference type="NCBIfam" id="TIGR01596">
    <property type="entry name" value="cas3_HD"/>
    <property type="match status" value="1"/>
</dbReference>
<evidence type="ECO:0000256" key="5">
    <source>
        <dbReference type="ARBA" id="ARBA00022741"/>
    </source>
</evidence>
<keyword evidence="4" id="KW-0479">Metal-binding</keyword>
<dbReference type="EMBL" id="BAAAYK010000038">
    <property type="protein sequence ID" value="GAA3357814.1"/>
    <property type="molecule type" value="Genomic_DNA"/>
</dbReference>
<dbReference type="Pfam" id="PF22590">
    <property type="entry name" value="Cas3-like_C_2"/>
    <property type="match status" value="1"/>
</dbReference>
<comment type="similarity">
    <text evidence="1">In the N-terminal section; belongs to the CRISPR-associated nuclease Cas3-HD family.</text>
</comment>